<feature type="transmembrane region" description="Helical" evidence="2">
    <location>
        <begin position="6"/>
        <end position="27"/>
    </location>
</feature>
<dbReference type="Proteomes" id="UP000177171">
    <property type="component" value="Unassembled WGS sequence"/>
</dbReference>
<protein>
    <submittedName>
        <fullName evidence="3">Uncharacterized protein</fullName>
    </submittedName>
</protein>
<evidence type="ECO:0000313" key="4">
    <source>
        <dbReference type="Proteomes" id="UP000177171"/>
    </source>
</evidence>
<reference evidence="3 4" key="1">
    <citation type="journal article" date="2016" name="Nat. Commun.">
        <title>Thousands of microbial genomes shed light on interconnected biogeochemical processes in an aquifer system.</title>
        <authorList>
            <person name="Anantharaman K."/>
            <person name="Brown C.T."/>
            <person name="Hug L.A."/>
            <person name="Sharon I."/>
            <person name="Castelle C.J."/>
            <person name="Probst A.J."/>
            <person name="Thomas B.C."/>
            <person name="Singh A."/>
            <person name="Wilkins M.J."/>
            <person name="Karaoz U."/>
            <person name="Brodie E.L."/>
            <person name="Williams K.H."/>
            <person name="Hubbard S.S."/>
            <person name="Banfield J.F."/>
        </authorList>
    </citation>
    <scope>NUCLEOTIDE SEQUENCE [LARGE SCALE GENOMIC DNA]</scope>
</reference>
<sequence>MNRISAILASLAVILVFSMFIFPNFFFGDKVQKIQEIKQGAPATDKTETSSRPANQARLNEIIQMAESAKQKEKDLNAKVDELAKAVKCANTLESIFCDNTLRTLARDKKVAESLITLSKSIPIVITVHLYPFGSIYVSSDGWLIITEEPDIEGVKKFLGVK</sequence>
<keyword evidence="2" id="KW-0472">Membrane</keyword>
<evidence type="ECO:0000313" key="3">
    <source>
        <dbReference type="EMBL" id="OHA13479.1"/>
    </source>
</evidence>
<keyword evidence="1" id="KW-0175">Coiled coil</keyword>
<dbReference type="EMBL" id="MHQY01000026">
    <property type="protein sequence ID" value="OHA13479.1"/>
    <property type="molecule type" value="Genomic_DNA"/>
</dbReference>
<comment type="caution">
    <text evidence="3">The sequence shown here is derived from an EMBL/GenBank/DDBJ whole genome shotgun (WGS) entry which is preliminary data.</text>
</comment>
<evidence type="ECO:0000256" key="1">
    <source>
        <dbReference type="SAM" id="Coils"/>
    </source>
</evidence>
<organism evidence="3 4">
    <name type="scientific">Candidatus Sungbacteria bacterium RIFCSPLOWO2_12_FULL_41_11</name>
    <dbReference type="NCBI Taxonomy" id="1802286"/>
    <lineage>
        <taxon>Bacteria</taxon>
        <taxon>Candidatus Sungiibacteriota</taxon>
    </lineage>
</organism>
<name>A0A1G2LRI9_9BACT</name>
<feature type="coiled-coil region" evidence="1">
    <location>
        <begin position="59"/>
        <end position="86"/>
    </location>
</feature>
<dbReference type="AlphaFoldDB" id="A0A1G2LRI9"/>
<accession>A0A1G2LRI9</accession>
<keyword evidence="2" id="KW-0812">Transmembrane</keyword>
<evidence type="ECO:0000256" key="2">
    <source>
        <dbReference type="SAM" id="Phobius"/>
    </source>
</evidence>
<proteinExistence type="predicted"/>
<keyword evidence="2" id="KW-1133">Transmembrane helix</keyword>
<gene>
    <name evidence="3" type="ORF">A3G49_06795</name>
</gene>